<protein>
    <submittedName>
        <fullName evidence="2">Uncharacterized protein</fullName>
    </submittedName>
</protein>
<proteinExistence type="predicted"/>
<dbReference type="EMBL" id="FZOF01000023">
    <property type="protein sequence ID" value="SNT39718.1"/>
    <property type="molecule type" value="Genomic_DNA"/>
</dbReference>
<name>A0A239MCF7_9ACTN</name>
<sequence>MSATARDRSPLVLILAVGLTLVLVVAGVILAVSLTGSGDRRSGAAPGPDGACRGSNVTLEKAAGRFGLRLPDDPQDVHYLAQGGGLSGQHDLQLRFRTTAAGLKQFLSASGFGPLGPDVQALRVGEPPADPCRRAAGGLAHARYAGDHVPAAAGRGAYNRGVAVDDSDPAHPVVALVALDG</sequence>
<gene>
    <name evidence="2" type="ORF">SAMN05216252_12399</name>
</gene>
<evidence type="ECO:0000313" key="2">
    <source>
        <dbReference type="EMBL" id="SNT39718.1"/>
    </source>
</evidence>
<organism evidence="2 3">
    <name type="scientific">Actinacidiphila glaucinigra</name>
    <dbReference type="NCBI Taxonomy" id="235986"/>
    <lineage>
        <taxon>Bacteria</taxon>
        <taxon>Bacillati</taxon>
        <taxon>Actinomycetota</taxon>
        <taxon>Actinomycetes</taxon>
        <taxon>Kitasatosporales</taxon>
        <taxon>Streptomycetaceae</taxon>
        <taxon>Actinacidiphila</taxon>
    </lineage>
</organism>
<accession>A0A239MCF7</accession>
<keyword evidence="3" id="KW-1185">Reference proteome</keyword>
<keyword evidence="1" id="KW-1133">Transmembrane helix</keyword>
<keyword evidence="1" id="KW-0812">Transmembrane</keyword>
<keyword evidence="1" id="KW-0472">Membrane</keyword>
<dbReference type="OrthoDB" id="4233217at2"/>
<dbReference type="Proteomes" id="UP000198280">
    <property type="component" value="Unassembled WGS sequence"/>
</dbReference>
<dbReference type="RefSeq" id="WP_089227512.1">
    <property type="nucleotide sequence ID" value="NZ_FZOF01000023.1"/>
</dbReference>
<evidence type="ECO:0000313" key="3">
    <source>
        <dbReference type="Proteomes" id="UP000198280"/>
    </source>
</evidence>
<feature type="transmembrane region" description="Helical" evidence="1">
    <location>
        <begin position="12"/>
        <end position="32"/>
    </location>
</feature>
<evidence type="ECO:0000256" key="1">
    <source>
        <dbReference type="SAM" id="Phobius"/>
    </source>
</evidence>
<reference evidence="2 3" key="1">
    <citation type="submission" date="2017-06" db="EMBL/GenBank/DDBJ databases">
        <authorList>
            <person name="Kim H.J."/>
            <person name="Triplett B.A."/>
        </authorList>
    </citation>
    <scope>NUCLEOTIDE SEQUENCE [LARGE SCALE GENOMIC DNA]</scope>
    <source>
        <strain evidence="2 3">CGMCC 4.1858</strain>
    </source>
</reference>
<dbReference type="AlphaFoldDB" id="A0A239MCF7"/>